<evidence type="ECO:0000313" key="2">
    <source>
        <dbReference type="EMBL" id="MBZ2387564.1"/>
    </source>
</evidence>
<name>A0ABS7T1C8_9FIRM</name>
<feature type="transmembrane region" description="Helical" evidence="1">
    <location>
        <begin position="82"/>
        <end position="101"/>
    </location>
</feature>
<feature type="transmembrane region" description="Helical" evidence="1">
    <location>
        <begin position="58"/>
        <end position="76"/>
    </location>
</feature>
<feature type="transmembrane region" description="Helical" evidence="1">
    <location>
        <begin position="7"/>
        <end position="26"/>
    </location>
</feature>
<dbReference type="RefSeq" id="WP_223420496.1">
    <property type="nucleotide sequence ID" value="NZ_JAIPME010000002.1"/>
</dbReference>
<protein>
    <recommendedName>
        <fullName evidence="4">Exosortase</fullName>
    </recommendedName>
</protein>
<keyword evidence="3" id="KW-1185">Reference proteome</keyword>
<evidence type="ECO:0000256" key="1">
    <source>
        <dbReference type="SAM" id="Phobius"/>
    </source>
</evidence>
<gene>
    <name evidence="2" type="ORF">K8P03_09735</name>
</gene>
<keyword evidence="1" id="KW-0472">Membrane</keyword>
<evidence type="ECO:0000313" key="3">
    <source>
        <dbReference type="Proteomes" id="UP000734271"/>
    </source>
</evidence>
<keyword evidence="1" id="KW-1133">Transmembrane helix</keyword>
<organism evidence="2 3">
    <name type="scientific">Anaerococcus murdochii</name>
    <dbReference type="NCBI Taxonomy" id="411577"/>
    <lineage>
        <taxon>Bacteria</taxon>
        <taxon>Bacillati</taxon>
        <taxon>Bacillota</taxon>
        <taxon>Tissierellia</taxon>
        <taxon>Tissierellales</taxon>
        <taxon>Peptoniphilaceae</taxon>
        <taxon>Anaerococcus</taxon>
    </lineage>
</organism>
<sequence>MEKIKKMLPYLLINIGMFYLLPTLMIDTGSAMIILLILMPLGCFLTSLAYGVKNSFSWLYPIFVMLVFIPSIFIFYNESAFVYVFAYGVISLVGSFLGASFNRKI</sequence>
<reference evidence="2 3" key="1">
    <citation type="submission" date="2021-08" db="EMBL/GenBank/DDBJ databases">
        <title>FDA dAtabase for Regulatory Grade micrObial Sequences (FDA-ARGOS): Supporting development and validation of Infectious Disease Dx tests.</title>
        <authorList>
            <person name="Sproer C."/>
            <person name="Gronow S."/>
            <person name="Severitt S."/>
            <person name="Schroder I."/>
            <person name="Tallon L."/>
            <person name="Sadzewicz L."/>
            <person name="Zhao X."/>
            <person name="Boylan J."/>
            <person name="Ott S."/>
            <person name="Bowen H."/>
            <person name="Vavikolanu K."/>
            <person name="Hazen T."/>
            <person name="Aluvathingal J."/>
            <person name="Nadendla S."/>
            <person name="Lowell S."/>
            <person name="Myers T."/>
            <person name="Yan Y."/>
            <person name="Sichtig H."/>
        </authorList>
    </citation>
    <scope>NUCLEOTIDE SEQUENCE [LARGE SCALE GENOMIC DNA]</scope>
    <source>
        <strain evidence="2 3">FDAARGOS_1460</strain>
    </source>
</reference>
<dbReference type="EMBL" id="JAIPME010000002">
    <property type="protein sequence ID" value="MBZ2387564.1"/>
    <property type="molecule type" value="Genomic_DNA"/>
</dbReference>
<keyword evidence="1" id="KW-0812">Transmembrane</keyword>
<proteinExistence type="predicted"/>
<dbReference type="Proteomes" id="UP000734271">
    <property type="component" value="Unassembled WGS sequence"/>
</dbReference>
<accession>A0ABS7T1C8</accession>
<comment type="caution">
    <text evidence="2">The sequence shown here is derived from an EMBL/GenBank/DDBJ whole genome shotgun (WGS) entry which is preliminary data.</text>
</comment>
<evidence type="ECO:0008006" key="4">
    <source>
        <dbReference type="Google" id="ProtNLM"/>
    </source>
</evidence>
<feature type="transmembrane region" description="Helical" evidence="1">
    <location>
        <begin position="32"/>
        <end position="51"/>
    </location>
</feature>